<keyword evidence="1" id="KW-0732">Signal</keyword>
<dbReference type="GO" id="GO:0008233">
    <property type="term" value="F:peptidase activity"/>
    <property type="evidence" value="ECO:0007669"/>
    <property type="project" value="UniProtKB-KW"/>
</dbReference>
<dbReference type="PIRSF" id="PIRSF010521">
    <property type="entry name" value="DUF922_bac"/>
    <property type="match status" value="1"/>
</dbReference>
<evidence type="ECO:0000256" key="1">
    <source>
        <dbReference type="SAM" id="SignalP"/>
    </source>
</evidence>
<feature type="signal peptide" evidence="1">
    <location>
        <begin position="1"/>
        <end position="26"/>
    </location>
</feature>
<sequence length="207" mass="23376">MPTGRISFAALLIASIVASHSSTAYAETVVNKSITYFSVGGRTAEELDKALSENGPLMKGTGARHPGATRIRFGGTVTYVKHGDRCAVGSAKVTLSTRLILPRWKNRRKASRDLGLVWDTLSSDIKRHEERHAEIARNHARKLERDFLALKPEPDCERMQARVARLSETAIEDHDRDQARFDKMEAANFDRRMIRLLQYRLDAMTKR</sequence>
<dbReference type="EMBL" id="JAGGJV010000001">
    <property type="protein sequence ID" value="MBP1857027.1"/>
    <property type="molecule type" value="Genomic_DNA"/>
</dbReference>
<dbReference type="RefSeq" id="WP_209847281.1">
    <property type="nucleotide sequence ID" value="NZ_JAGGJV010000001.1"/>
</dbReference>
<evidence type="ECO:0000313" key="3">
    <source>
        <dbReference type="Proteomes" id="UP000823786"/>
    </source>
</evidence>
<dbReference type="Pfam" id="PF06037">
    <property type="entry name" value="DUF922"/>
    <property type="match status" value="1"/>
</dbReference>
<dbReference type="GO" id="GO:0006508">
    <property type="term" value="P:proteolysis"/>
    <property type="evidence" value="ECO:0007669"/>
    <property type="project" value="UniProtKB-KW"/>
</dbReference>
<keyword evidence="3" id="KW-1185">Reference proteome</keyword>
<keyword evidence="2" id="KW-0645">Protease</keyword>
<keyword evidence="2" id="KW-0378">Hydrolase</keyword>
<dbReference type="InterPro" id="IPR010321">
    <property type="entry name" value="DUF922"/>
</dbReference>
<name>A0ABS4EGF7_9HYPH</name>
<gene>
    <name evidence="2" type="ORF">J2Z75_000507</name>
</gene>
<evidence type="ECO:0000313" key="2">
    <source>
        <dbReference type="EMBL" id="MBP1857027.1"/>
    </source>
</evidence>
<dbReference type="Proteomes" id="UP000823786">
    <property type="component" value="Unassembled WGS sequence"/>
</dbReference>
<comment type="caution">
    <text evidence="2">The sequence shown here is derived from an EMBL/GenBank/DDBJ whole genome shotgun (WGS) entry which is preliminary data.</text>
</comment>
<proteinExistence type="predicted"/>
<reference evidence="2 3" key="1">
    <citation type="submission" date="2021-03" db="EMBL/GenBank/DDBJ databases">
        <title>Genomic Encyclopedia of Type Strains, Phase IV (KMG-IV): sequencing the most valuable type-strain genomes for metagenomic binning, comparative biology and taxonomic classification.</title>
        <authorList>
            <person name="Goeker M."/>
        </authorList>
    </citation>
    <scope>NUCLEOTIDE SEQUENCE [LARGE SCALE GENOMIC DNA]</scope>
    <source>
        <strain evidence="2 3">DSM 26427</strain>
    </source>
</reference>
<feature type="chain" id="PRO_5045402823" evidence="1">
    <location>
        <begin position="27"/>
        <end position="207"/>
    </location>
</feature>
<protein>
    <submittedName>
        <fullName evidence="2">Secreted Zn-dependent protease</fullName>
    </submittedName>
</protein>
<accession>A0ABS4EGF7</accession>
<organism evidence="2 3">
    <name type="scientific">Rhizobium herbae</name>
    <dbReference type="NCBI Taxonomy" id="508661"/>
    <lineage>
        <taxon>Bacteria</taxon>
        <taxon>Pseudomonadati</taxon>
        <taxon>Pseudomonadota</taxon>
        <taxon>Alphaproteobacteria</taxon>
        <taxon>Hyphomicrobiales</taxon>
        <taxon>Rhizobiaceae</taxon>
        <taxon>Rhizobium/Agrobacterium group</taxon>
        <taxon>Rhizobium</taxon>
    </lineage>
</organism>